<dbReference type="Proteomes" id="UP001056120">
    <property type="component" value="Linkage Group LG20"/>
</dbReference>
<evidence type="ECO:0000313" key="1">
    <source>
        <dbReference type="EMBL" id="KAI3741635.1"/>
    </source>
</evidence>
<sequence length="81" mass="9456">MRYGCDHLWRHKRGSAQITVEAEGQDSYGIVQAKEKGIWIQKGSWNCYPRYGRNWTLQSAFGFRQQKAWTATSDAELEEED</sequence>
<proteinExistence type="predicted"/>
<keyword evidence="2" id="KW-1185">Reference proteome</keyword>
<name>A0ACB9D5C7_9ASTR</name>
<gene>
    <name evidence="1" type="ORF">L1987_59309</name>
</gene>
<accession>A0ACB9D5C7</accession>
<reference evidence="2" key="1">
    <citation type="journal article" date="2022" name="Mol. Ecol. Resour.">
        <title>The genomes of chicory, endive, great burdock and yacon provide insights into Asteraceae palaeo-polyploidization history and plant inulin production.</title>
        <authorList>
            <person name="Fan W."/>
            <person name="Wang S."/>
            <person name="Wang H."/>
            <person name="Wang A."/>
            <person name="Jiang F."/>
            <person name="Liu H."/>
            <person name="Zhao H."/>
            <person name="Xu D."/>
            <person name="Zhang Y."/>
        </authorList>
    </citation>
    <scope>NUCLEOTIDE SEQUENCE [LARGE SCALE GENOMIC DNA]</scope>
    <source>
        <strain evidence="2">cv. Yunnan</strain>
    </source>
</reference>
<comment type="caution">
    <text evidence="1">The sequence shown here is derived from an EMBL/GenBank/DDBJ whole genome shotgun (WGS) entry which is preliminary data.</text>
</comment>
<reference evidence="1 2" key="2">
    <citation type="journal article" date="2022" name="Mol. Ecol. Resour.">
        <title>The genomes of chicory, endive, great burdock and yacon provide insights into Asteraceae paleo-polyploidization history and plant inulin production.</title>
        <authorList>
            <person name="Fan W."/>
            <person name="Wang S."/>
            <person name="Wang H."/>
            <person name="Wang A."/>
            <person name="Jiang F."/>
            <person name="Liu H."/>
            <person name="Zhao H."/>
            <person name="Xu D."/>
            <person name="Zhang Y."/>
        </authorList>
    </citation>
    <scope>NUCLEOTIDE SEQUENCE [LARGE SCALE GENOMIC DNA]</scope>
    <source>
        <strain evidence="2">cv. Yunnan</strain>
        <tissue evidence="1">Leaves</tissue>
    </source>
</reference>
<protein>
    <submittedName>
        <fullName evidence="1">Uncharacterized protein</fullName>
    </submittedName>
</protein>
<dbReference type="EMBL" id="CM042037">
    <property type="protein sequence ID" value="KAI3741635.1"/>
    <property type="molecule type" value="Genomic_DNA"/>
</dbReference>
<organism evidence="1 2">
    <name type="scientific">Smallanthus sonchifolius</name>
    <dbReference type="NCBI Taxonomy" id="185202"/>
    <lineage>
        <taxon>Eukaryota</taxon>
        <taxon>Viridiplantae</taxon>
        <taxon>Streptophyta</taxon>
        <taxon>Embryophyta</taxon>
        <taxon>Tracheophyta</taxon>
        <taxon>Spermatophyta</taxon>
        <taxon>Magnoliopsida</taxon>
        <taxon>eudicotyledons</taxon>
        <taxon>Gunneridae</taxon>
        <taxon>Pentapetalae</taxon>
        <taxon>asterids</taxon>
        <taxon>campanulids</taxon>
        <taxon>Asterales</taxon>
        <taxon>Asteraceae</taxon>
        <taxon>Asteroideae</taxon>
        <taxon>Heliantheae alliance</taxon>
        <taxon>Millerieae</taxon>
        <taxon>Smallanthus</taxon>
    </lineage>
</organism>
<evidence type="ECO:0000313" key="2">
    <source>
        <dbReference type="Proteomes" id="UP001056120"/>
    </source>
</evidence>